<dbReference type="Proteomes" id="UP001559623">
    <property type="component" value="Unassembled WGS sequence"/>
</dbReference>
<dbReference type="InterPro" id="IPR039315">
    <property type="entry name" value="CheW"/>
</dbReference>
<dbReference type="SMART" id="SM00260">
    <property type="entry name" value="CheW"/>
    <property type="match status" value="1"/>
</dbReference>
<dbReference type="CDD" id="cd00732">
    <property type="entry name" value="CheW"/>
    <property type="match status" value="1"/>
</dbReference>
<dbReference type="Gene3D" id="2.40.50.180">
    <property type="entry name" value="CheA-289, Domain 4"/>
    <property type="match status" value="1"/>
</dbReference>
<dbReference type="PANTHER" id="PTHR22617:SF23">
    <property type="entry name" value="CHEMOTAXIS PROTEIN CHEW"/>
    <property type="match status" value="1"/>
</dbReference>
<keyword evidence="3" id="KW-1185">Reference proteome</keyword>
<dbReference type="RefSeq" id="WP_298586307.1">
    <property type="nucleotide sequence ID" value="NZ_CP194411.1"/>
</dbReference>
<evidence type="ECO:0000313" key="3">
    <source>
        <dbReference type="Proteomes" id="UP001559623"/>
    </source>
</evidence>
<comment type="caution">
    <text evidence="2">The sequence shown here is derived from an EMBL/GenBank/DDBJ whole genome shotgun (WGS) entry which is preliminary data.</text>
</comment>
<protein>
    <submittedName>
        <fullName evidence="2">Chemotaxis protein CheW</fullName>
    </submittedName>
</protein>
<dbReference type="InterPro" id="IPR036061">
    <property type="entry name" value="CheW-like_dom_sf"/>
</dbReference>
<dbReference type="PANTHER" id="PTHR22617">
    <property type="entry name" value="CHEMOTAXIS SENSOR HISTIDINE KINASE-RELATED"/>
    <property type="match status" value="1"/>
</dbReference>
<dbReference type="PROSITE" id="PS50851">
    <property type="entry name" value="CHEW"/>
    <property type="match status" value="1"/>
</dbReference>
<sequence length="153" mass="16990">MAKEKKAIMEDVQVAAFKLLKEEYGVNILNVQEIKVLTDITRVPFAPDYIKGVINLRGSVLPVIDLKRRIGLEDAPYTDATRIIIMKIGEFSIGMIVDAVTEVLTISGRDINAAKDVSDNTSNRFVSSIGNIDARLIIMLNLDEIVDLPEDMK</sequence>
<reference evidence="2 3" key="1">
    <citation type="submission" date="2023-04" db="EMBL/GenBank/DDBJ databases">
        <title>Genome Sequence of Selenomonas sputigena ATCC 33150.</title>
        <authorList>
            <person name="Miller D.P."/>
            <person name="Anvari S."/>
            <person name="Polson S.W."/>
            <person name="Macdonald M."/>
            <person name="Mcdowell J.V."/>
        </authorList>
    </citation>
    <scope>NUCLEOTIDE SEQUENCE [LARGE SCALE GENOMIC DNA]</scope>
    <source>
        <strain evidence="2 3">ATCC 33150</strain>
    </source>
</reference>
<dbReference type="InterPro" id="IPR002545">
    <property type="entry name" value="CheW-lke_dom"/>
</dbReference>
<dbReference type="EMBL" id="JARVLH010000002">
    <property type="protein sequence ID" value="MEX5284605.1"/>
    <property type="molecule type" value="Genomic_DNA"/>
</dbReference>
<name>A0ABV3X483_9FIRM</name>
<organism evidence="2 3">
    <name type="scientific">Selenomonas sputigena</name>
    <dbReference type="NCBI Taxonomy" id="69823"/>
    <lineage>
        <taxon>Bacteria</taxon>
        <taxon>Bacillati</taxon>
        <taxon>Bacillota</taxon>
        <taxon>Negativicutes</taxon>
        <taxon>Selenomonadales</taxon>
        <taxon>Selenomonadaceae</taxon>
        <taxon>Selenomonas</taxon>
    </lineage>
</organism>
<dbReference type="Pfam" id="PF01584">
    <property type="entry name" value="CheW"/>
    <property type="match status" value="1"/>
</dbReference>
<proteinExistence type="predicted"/>
<feature type="domain" description="CheW-like" evidence="1">
    <location>
        <begin position="11"/>
        <end position="151"/>
    </location>
</feature>
<dbReference type="Gene3D" id="2.30.30.40">
    <property type="entry name" value="SH3 Domains"/>
    <property type="match status" value="1"/>
</dbReference>
<gene>
    <name evidence="2" type="ORF">QCO44_02985</name>
</gene>
<evidence type="ECO:0000313" key="2">
    <source>
        <dbReference type="EMBL" id="MEX5284605.1"/>
    </source>
</evidence>
<dbReference type="SUPFAM" id="SSF50341">
    <property type="entry name" value="CheW-like"/>
    <property type="match status" value="1"/>
</dbReference>
<evidence type="ECO:0000259" key="1">
    <source>
        <dbReference type="PROSITE" id="PS50851"/>
    </source>
</evidence>
<accession>A0ABV3X483</accession>